<evidence type="ECO:0000256" key="1">
    <source>
        <dbReference type="SAM" id="MobiDB-lite"/>
    </source>
</evidence>
<feature type="region of interest" description="Disordered" evidence="1">
    <location>
        <begin position="60"/>
        <end position="130"/>
    </location>
</feature>
<protein>
    <submittedName>
        <fullName evidence="4">Uncharacterized protein LOC117647741</fullName>
    </submittedName>
</protein>
<organism evidence="4">
    <name type="scientific">Thrips palmi</name>
    <name type="common">Melon thrips</name>
    <dbReference type="NCBI Taxonomy" id="161013"/>
    <lineage>
        <taxon>Eukaryota</taxon>
        <taxon>Metazoa</taxon>
        <taxon>Ecdysozoa</taxon>
        <taxon>Arthropoda</taxon>
        <taxon>Hexapoda</taxon>
        <taxon>Insecta</taxon>
        <taxon>Pterygota</taxon>
        <taxon>Neoptera</taxon>
        <taxon>Paraneoptera</taxon>
        <taxon>Thysanoptera</taxon>
        <taxon>Terebrantia</taxon>
        <taxon>Thripoidea</taxon>
        <taxon>Thripidae</taxon>
        <taxon>Thrips</taxon>
    </lineage>
</organism>
<dbReference type="InParanoid" id="A0A6P8ZQA8"/>
<feature type="compositionally biased region" description="Basic and acidic residues" evidence="1">
    <location>
        <begin position="1"/>
        <end position="12"/>
    </location>
</feature>
<dbReference type="SUPFAM" id="SSF53098">
    <property type="entry name" value="Ribonuclease H-like"/>
    <property type="match status" value="1"/>
</dbReference>
<dbReference type="PANTHER" id="PTHR32166:SF24">
    <property type="entry name" value="F16P17.2 PROTEIN"/>
    <property type="match status" value="1"/>
</dbReference>
<accession>A0A6P8ZQA8</accession>
<gene>
    <name evidence="4" type="primary">LOC117647741</name>
</gene>
<keyword evidence="3" id="KW-1185">Reference proteome</keyword>
<dbReference type="GeneID" id="117647741"/>
<dbReference type="InterPro" id="IPR012337">
    <property type="entry name" value="RNaseH-like_sf"/>
</dbReference>
<dbReference type="OrthoDB" id="8196486at2759"/>
<feature type="region of interest" description="Disordered" evidence="1">
    <location>
        <begin position="1"/>
        <end position="33"/>
    </location>
</feature>
<dbReference type="AlphaFoldDB" id="A0A6P8ZQA8"/>
<dbReference type="Pfam" id="PF04937">
    <property type="entry name" value="DUF659"/>
    <property type="match status" value="1"/>
</dbReference>
<dbReference type="Proteomes" id="UP000515158">
    <property type="component" value="Unplaced"/>
</dbReference>
<dbReference type="KEGG" id="tpal:117647741"/>
<evidence type="ECO:0000313" key="4">
    <source>
        <dbReference type="RefSeq" id="XP_034245529.1"/>
    </source>
</evidence>
<reference evidence="4" key="1">
    <citation type="submission" date="2025-08" db="UniProtKB">
        <authorList>
            <consortium name="RefSeq"/>
        </authorList>
    </citation>
    <scope>IDENTIFICATION</scope>
    <source>
        <tissue evidence="4">Total insect</tissue>
    </source>
</reference>
<sequence length="559" mass="62016">MRRNKELQKPEAESEATSSKQKNIKKKKKSNDVEVVSYTETYPQITEPLRWTLASASLKKTAASKLNQGSSKKRKTIYSSDSEDEDAALESARPQATSETTGSVSPPSSTCRTSDKPSTSHSSNGSMDRFVVSTSERLKVKFDKALARAPPSRHQIGTPLLNQEYDGVMVSAKKKIKAAPCIAIISDGWTNNRNESLINFLLTTPLPVFFKSITPGKDKETASYIGKEIINVIDEVVSDGTDVKLIFIVITDNAANMRAAWDIVREKYPHIVCIGCPAHMLNLLLGDIMKVDSLKELRCNVKKVIKQFKNHHVLGAFFKAEQKSTVIEEELAIDSTVRELVLDNAGFWVSVTDCYNLLVPIAKAISHVESDTALLSDLPFLTKKVSHDIEEVLATFSLLTGEEKTVVNSAVVDRMYKCCFNVHFAANLLHPMRMGKDLDQTEKQDAIRFISEQCIHLELNKGEVLGNLAAFRTKTGSFGDENIWEAAAHTTPATCSVHTKTKNRILKERAQKQVAIKSNMRFSSNGIHEPPKKKAKNPFGTYDVNSNIENVDDVVDRVG</sequence>
<dbReference type="RefSeq" id="XP_034245529.1">
    <property type="nucleotide sequence ID" value="XM_034389638.1"/>
</dbReference>
<feature type="domain" description="DUF659" evidence="2">
    <location>
        <begin position="151"/>
        <end position="304"/>
    </location>
</feature>
<feature type="compositionally biased region" description="Polar residues" evidence="1">
    <location>
        <begin position="94"/>
        <end position="126"/>
    </location>
</feature>
<dbReference type="InterPro" id="IPR007021">
    <property type="entry name" value="DUF659"/>
</dbReference>
<evidence type="ECO:0000313" key="3">
    <source>
        <dbReference type="Proteomes" id="UP000515158"/>
    </source>
</evidence>
<evidence type="ECO:0000259" key="2">
    <source>
        <dbReference type="Pfam" id="PF04937"/>
    </source>
</evidence>
<dbReference type="PANTHER" id="PTHR32166">
    <property type="entry name" value="OSJNBA0013A04.12 PROTEIN"/>
    <property type="match status" value="1"/>
</dbReference>
<proteinExistence type="predicted"/>
<name>A0A6P8ZQA8_THRPL</name>